<name>A0ABS9MZI6_9ACTN</name>
<reference evidence="2 3" key="1">
    <citation type="submission" date="2022-01" db="EMBL/GenBank/DDBJ databases">
        <authorList>
            <person name="Riesco R."/>
            <person name="Trujillo M.E."/>
        </authorList>
    </citation>
    <scope>NUCLEOTIDE SEQUENCE [LARGE SCALE GENOMIC DNA]</scope>
    <source>
        <strain evidence="2 3">NIE79</strain>
    </source>
</reference>
<keyword evidence="1" id="KW-0732">Signal</keyword>
<protein>
    <submittedName>
        <fullName evidence="2">Uncharacterized protein</fullName>
    </submittedName>
</protein>
<dbReference type="Proteomes" id="UP001201629">
    <property type="component" value="Unassembled WGS sequence"/>
</dbReference>
<sequence length="123" mass="12756">MEITRRARRGLAAAAVAGAAASLLVASPALATSDYCSVSGLATGCKTYYIPSNYISHFIDYRVCGGTIGASFRVRDYQNGVVVKSGNVGPANCTSGRVPGLYSSYRLELHGTALGSDGSIDNE</sequence>
<keyword evidence="3" id="KW-1185">Reference proteome</keyword>
<dbReference type="RefSeq" id="WP_238678353.1">
    <property type="nucleotide sequence ID" value="NZ_JAKKFD010000015.1"/>
</dbReference>
<gene>
    <name evidence="2" type="ORF">NIE79_000913</name>
</gene>
<accession>A0ABS9MZI6</accession>
<evidence type="ECO:0000313" key="2">
    <source>
        <dbReference type="EMBL" id="MCG5443115.1"/>
    </source>
</evidence>
<organism evidence="2 3">
    <name type="scientific">Micromonospora trifolii</name>
    <dbReference type="NCBI Taxonomy" id="2911208"/>
    <lineage>
        <taxon>Bacteria</taxon>
        <taxon>Bacillati</taxon>
        <taxon>Actinomycetota</taxon>
        <taxon>Actinomycetes</taxon>
        <taxon>Micromonosporales</taxon>
        <taxon>Micromonosporaceae</taxon>
        <taxon>Micromonospora</taxon>
    </lineage>
</organism>
<dbReference type="EMBL" id="JAKKFD010000015">
    <property type="protein sequence ID" value="MCG5443115.1"/>
    <property type="molecule type" value="Genomic_DNA"/>
</dbReference>
<comment type="caution">
    <text evidence="2">The sequence shown here is derived from an EMBL/GenBank/DDBJ whole genome shotgun (WGS) entry which is preliminary data.</text>
</comment>
<feature type="chain" id="PRO_5046740939" evidence="1">
    <location>
        <begin position="32"/>
        <end position="123"/>
    </location>
</feature>
<evidence type="ECO:0000313" key="3">
    <source>
        <dbReference type="Proteomes" id="UP001201629"/>
    </source>
</evidence>
<evidence type="ECO:0000256" key="1">
    <source>
        <dbReference type="SAM" id="SignalP"/>
    </source>
</evidence>
<feature type="signal peptide" evidence="1">
    <location>
        <begin position="1"/>
        <end position="31"/>
    </location>
</feature>
<dbReference type="InterPro" id="IPR006311">
    <property type="entry name" value="TAT_signal"/>
</dbReference>
<proteinExistence type="predicted"/>
<dbReference type="PROSITE" id="PS51318">
    <property type="entry name" value="TAT"/>
    <property type="match status" value="1"/>
</dbReference>